<organism evidence="3 4">
    <name type="scientific">Uliginosibacterium paludis</name>
    <dbReference type="NCBI Taxonomy" id="1615952"/>
    <lineage>
        <taxon>Bacteria</taxon>
        <taxon>Pseudomonadati</taxon>
        <taxon>Pseudomonadota</taxon>
        <taxon>Betaproteobacteria</taxon>
        <taxon>Rhodocyclales</taxon>
        <taxon>Zoogloeaceae</taxon>
        <taxon>Uliginosibacterium</taxon>
    </lineage>
</organism>
<keyword evidence="1" id="KW-1133">Transmembrane helix</keyword>
<sequence length="194" mass="19500">MKRTLIALSALLPAFAFAHTGHDAGMHHGSAFLEGFTHPFTGLDHLAAMITVGVWSMLSFRHSPRAALASPLAFAGLLLAGGIAGFAGVTIGGVEPMIAASLLVLGLMVALQVKLPASAGAAIVGAFAIFHGLAHGAELPAARAAAALTGMLLGTLALHASGMLIARFGLARNVWLPRLAGTGVALFGLSLLAA</sequence>
<evidence type="ECO:0000256" key="2">
    <source>
        <dbReference type="SAM" id="SignalP"/>
    </source>
</evidence>
<accession>A0ABV2CKJ1</accession>
<gene>
    <name evidence="3" type="ORF">ABVT11_01130</name>
</gene>
<feature type="transmembrane region" description="Helical" evidence="1">
    <location>
        <begin position="145"/>
        <end position="169"/>
    </location>
</feature>
<keyword evidence="4" id="KW-1185">Reference proteome</keyword>
<feature type="transmembrane region" description="Helical" evidence="1">
    <location>
        <begin position="100"/>
        <end position="133"/>
    </location>
</feature>
<keyword evidence="1" id="KW-0472">Membrane</keyword>
<keyword evidence="2" id="KW-0732">Signal</keyword>
<evidence type="ECO:0000313" key="3">
    <source>
        <dbReference type="EMBL" id="MET1488411.1"/>
    </source>
</evidence>
<keyword evidence="1" id="KW-0812">Transmembrane</keyword>
<proteinExistence type="predicted"/>
<name>A0ABV2CKJ1_9RHOO</name>
<feature type="transmembrane region" description="Helical" evidence="1">
    <location>
        <begin position="72"/>
        <end position="94"/>
    </location>
</feature>
<feature type="transmembrane region" description="Helical" evidence="1">
    <location>
        <begin position="42"/>
        <end position="60"/>
    </location>
</feature>
<evidence type="ECO:0000313" key="4">
    <source>
        <dbReference type="Proteomes" id="UP001548590"/>
    </source>
</evidence>
<evidence type="ECO:0000256" key="1">
    <source>
        <dbReference type="SAM" id="Phobius"/>
    </source>
</evidence>
<feature type="transmembrane region" description="Helical" evidence="1">
    <location>
        <begin position="175"/>
        <end position="193"/>
    </location>
</feature>
<dbReference type="InterPro" id="IPR007038">
    <property type="entry name" value="HupE_UreJ"/>
</dbReference>
<dbReference type="Proteomes" id="UP001548590">
    <property type="component" value="Unassembled WGS sequence"/>
</dbReference>
<dbReference type="Pfam" id="PF04955">
    <property type="entry name" value="HupE_UreJ"/>
    <property type="match status" value="1"/>
</dbReference>
<protein>
    <submittedName>
        <fullName evidence="3">HupE/UreJ family protein</fullName>
    </submittedName>
</protein>
<dbReference type="RefSeq" id="WP_345926508.1">
    <property type="nucleotide sequence ID" value="NZ_JBDIVF010000003.1"/>
</dbReference>
<dbReference type="EMBL" id="JBEWLZ010000001">
    <property type="protein sequence ID" value="MET1488411.1"/>
    <property type="molecule type" value="Genomic_DNA"/>
</dbReference>
<feature type="signal peptide" evidence="2">
    <location>
        <begin position="1"/>
        <end position="18"/>
    </location>
</feature>
<feature type="chain" id="PRO_5046789284" evidence="2">
    <location>
        <begin position="19"/>
        <end position="194"/>
    </location>
</feature>
<reference evidence="3 4" key="1">
    <citation type="submission" date="2024-07" db="EMBL/GenBank/DDBJ databases">
        <title>Uliginosibacterium paludis KCTC:42655.</title>
        <authorList>
            <person name="Kim M.K."/>
        </authorList>
    </citation>
    <scope>NUCLEOTIDE SEQUENCE [LARGE SCALE GENOMIC DNA]</scope>
    <source>
        <strain evidence="3 4">KCTC 42655</strain>
    </source>
</reference>
<dbReference type="PIRSF" id="PIRSF016919">
    <property type="entry name" value="HupE_UreJ"/>
    <property type="match status" value="1"/>
</dbReference>
<comment type="caution">
    <text evidence="3">The sequence shown here is derived from an EMBL/GenBank/DDBJ whole genome shotgun (WGS) entry which is preliminary data.</text>
</comment>